<name>A0ABP8P5F7_9MICO</name>
<proteinExistence type="predicted"/>
<keyword evidence="2" id="KW-0812">Transmembrane</keyword>
<keyword evidence="2" id="KW-0472">Membrane</keyword>
<evidence type="ECO:0000256" key="2">
    <source>
        <dbReference type="SAM" id="Phobius"/>
    </source>
</evidence>
<protein>
    <submittedName>
        <fullName evidence="3">Uncharacterized protein</fullName>
    </submittedName>
</protein>
<keyword evidence="2" id="KW-1133">Transmembrane helix</keyword>
<feature type="transmembrane region" description="Helical" evidence="2">
    <location>
        <begin position="30"/>
        <end position="51"/>
    </location>
</feature>
<reference evidence="4" key="1">
    <citation type="journal article" date="2019" name="Int. J. Syst. Evol. Microbiol.">
        <title>The Global Catalogue of Microorganisms (GCM) 10K type strain sequencing project: providing services to taxonomists for standard genome sequencing and annotation.</title>
        <authorList>
            <consortium name="The Broad Institute Genomics Platform"/>
            <consortium name="The Broad Institute Genome Sequencing Center for Infectious Disease"/>
            <person name="Wu L."/>
            <person name="Ma J."/>
        </authorList>
    </citation>
    <scope>NUCLEOTIDE SEQUENCE [LARGE SCALE GENOMIC DNA]</scope>
    <source>
        <strain evidence="4">JCM 17839</strain>
    </source>
</reference>
<organism evidence="3 4">
    <name type="scientific">Microbacterium panaciterrae</name>
    <dbReference type="NCBI Taxonomy" id="985759"/>
    <lineage>
        <taxon>Bacteria</taxon>
        <taxon>Bacillati</taxon>
        <taxon>Actinomycetota</taxon>
        <taxon>Actinomycetes</taxon>
        <taxon>Micrococcales</taxon>
        <taxon>Microbacteriaceae</taxon>
        <taxon>Microbacterium</taxon>
    </lineage>
</organism>
<evidence type="ECO:0000313" key="3">
    <source>
        <dbReference type="EMBL" id="GAA4481770.1"/>
    </source>
</evidence>
<feature type="region of interest" description="Disordered" evidence="1">
    <location>
        <begin position="1"/>
        <end position="20"/>
    </location>
</feature>
<evidence type="ECO:0000313" key="4">
    <source>
        <dbReference type="Proteomes" id="UP001500731"/>
    </source>
</evidence>
<keyword evidence="4" id="KW-1185">Reference proteome</keyword>
<feature type="compositionally biased region" description="Pro residues" evidence="1">
    <location>
        <begin position="1"/>
        <end position="10"/>
    </location>
</feature>
<evidence type="ECO:0000256" key="1">
    <source>
        <dbReference type="SAM" id="MobiDB-lite"/>
    </source>
</evidence>
<sequence>MSDPPEPPTSRPLSRATVERPAERRLARGSVTLLLVVALFVAVGSGGFLVFEQTQVAIAQSEHAVAFKKKEALDKAVADKKAKDDAAAAEAAAAAQAVAAAAAETARLKAEADAAAVAAGFFPSPTADGEVFIKPMDGGCTTMLLCSWISVAVVSPCVTGVYIAANLETSDGVVVGRTNSITGALDPQHPAVVELKYAGDATPDLTSRVTDAHCL</sequence>
<dbReference type="EMBL" id="BAABGP010000008">
    <property type="protein sequence ID" value="GAA4481770.1"/>
    <property type="molecule type" value="Genomic_DNA"/>
</dbReference>
<dbReference type="Proteomes" id="UP001500731">
    <property type="component" value="Unassembled WGS sequence"/>
</dbReference>
<gene>
    <name evidence="3" type="ORF">GCM10023171_10620</name>
</gene>
<comment type="caution">
    <text evidence="3">The sequence shown here is derived from an EMBL/GenBank/DDBJ whole genome shotgun (WGS) entry which is preliminary data.</text>
</comment>
<accession>A0ABP8P5F7</accession>